<dbReference type="RefSeq" id="YP_010774106.1">
    <property type="nucleotide sequence ID" value="NC_074751.1"/>
</dbReference>
<dbReference type="GO" id="GO:0004519">
    <property type="term" value="F:endonuclease activity"/>
    <property type="evidence" value="ECO:0007669"/>
    <property type="project" value="UniProtKB-KW"/>
</dbReference>
<dbReference type="Proteomes" id="UP000595249">
    <property type="component" value="Segment"/>
</dbReference>
<keyword evidence="2" id="KW-0540">Nuclease</keyword>
<dbReference type="GeneID" id="80457007"/>
<dbReference type="Pfam" id="PF01844">
    <property type="entry name" value="HNH"/>
    <property type="match status" value="1"/>
</dbReference>
<feature type="domain" description="HNH nuclease" evidence="1">
    <location>
        <begin position="102"/>
        <end position="157"/>
    </location>
</feature>
<evidence type="ECO:0000259" key="1">
    <source>
        <dbReference type="SMART" id="SM00507"/>
    </source>
</evidence>
<dbReference type="InterPro" id="IPR002711">
    <property type="entry name" value="HNH"/>
</dbReference>
<dbReference type="SMART" id="SM00507">
    <property type="entry name" value="HNHc"/>
    <property type="match status" value="1"/>
</dbReference>
<protein>
    <submittedName>
        <fullName evidence="2">Putative HNH endonuclease</fullName>
    </submittedName>
</protein>
<dbReference type="KEGG" id="vg:80457007"/>
<dbReference type="CDD" id="cd00085">
    <property type="entry name" value="HNHc"/>
    <property type="match status" value="1"/>
</dbReference>
<dbReference type="Gene3D" id="1.10.30.50">
    <property type="match status" value="1"/>
</dbReference>
<dbReference type="InterPro" id="IPR003615">
    <property type="entry name" value="HNH_nuc"/>
</dbReference>
<keyword evidence="2" id="KW-0378">Hydrolase</keyword>
<sequence>MILRRQLIAGRKPLDAGFQQRIKETFHLMRLMKFISHLAIQLMRIFQLPSLPKKSCRVVSCPNLATSANNGYCVEHKNKGWEDYQDSKFGEVRVYQTAEWKRARKICFNTYHGLCANSEKTHGIRRGNNCDHIIPLSQGGEPYAQSNLQMLCDECHNTKTAKEKAKSKSSKN</sequence>
<keyword evidence="2" id="KW-0255">Endonuclease</keyword>
<name>A0A7T3N9T8_9CAUD</name>
<dbReference type="GO" id="GO:0003676">
    <property type="term" value="F:nucleic acid binding"/>
    <property type="evidence" value="ECO:0007669"/>
    <property type="project" value="InterPro"/>
</dbReference>
<reference evidence="2 3" key="1">
    <citation type="submission" date="2020-09" db="EMBL/GenBank/DDBJ databases">
        <authorList>
            <person name="Marshall N."/>
            <person name="Wilson M.E."/>
            <person name="Walker J.K."/>
            <person name="Johnson L."/>
            <person name="Sharma R."/>
            <person name="Carr E."/>
            <person name="Grose J.H."/>
        </authorList>
    </citation>
    <scope>NUCLEOTIDE SEQUENCE [LARGE SCALE GENOMIC DNA]</scope>
</reference>
<evidence type="ECO:0000313" key="3">
    <source>
        <dbReference type="Proteomes" id="UP000595249"/>
    </source>
</evidence>
<evidence type="ECO:0000313" key="2">
    <source>
        <dbReference type="EMBL" id="QPX75019.1"/>
    </source>
</evidence>
<organism evidence="2 3">
    <name type="scientific">Serratia phage vB_SmaS_Rovert</name>
    <dbReference type="NCBI Taxonomy" id="2777363"/>
    <lineage>
        <taxon>Viruses</taxon>
        <taxon>Duplodnaviria</taxon>
        <taxon>Heunggongvirae</taxon>
        <taxon>Uroviricota</taxon>
        <taxon>Caudoviricetes</taxon>
        <taxon>Rovertvirus</taxon>
        <taxon>Rovertvirus rovert</taxon>
    </lineage>
</organism>
<keyword evidence="3" id="KW-1185">Reference proteome</keyword>
<accession>A0A7T3N9T8</accession>
<dbReference type="EMBL" id="MW021761">
    <property type="protein sequence ID" value="QPX75019.1"/>
    <property type="molecule type" value="Genomic_DNA"/>
</dbReference>
<dbReference type="GO" id="GO:0008270">
    <property type="term" value="F:zinc ion binding"/>
    <property type="evidence" value="ECO:0007669"/>
    <property type="project" value="InterPro"/>
</dbReference>
<proteinExistence type="predicted"/>